<protein>
    <submittedName>
        <fullName evidence="15">SDR family NAD(P)-dependent oxidoreductase</fullName>
    </submittedName>
</protein>
<dbReference type="PROSITE" id="PS50075">
    <property type="entry name" value="CARRIER"/>
    <property type="match status" value="2"/>
</dbReference>
<dbReference type="Gene3D" id="3.40.366.10">
    <property type="entry name" value="Malonyl-Coenzyme A Acyl Carrier Protein, domain 2"/>
    <property type="match status" value="2"/>
</dbReference>
<dbReference type="SMART" id="SM00822">
    <property type="entry name" value="PKS_KR"/>
    <property type="match status" value="2"/>
</dbReference>
<evidence type="ECO:0000259" key="13">
    <source>
        <dbReference type="PROSITE" id="PS52004"/>
    </source>
</evidence>
<evidence type="ECO:0000256" key="5">
    <source>
        <dbReference type="ARBA" id="ARBA00022679"/>
    </source>
</evidence>
<dbReference type="InterPro" id="IPR020806">
    <property type="entry name" value="PKS_PP-bd"/>
</dbReference>
<dbReference type="Gene3D" id="3.40.47.10">
    <property type="match status" value="2"/>
</dbReference>
<dbReference type="EMBL" id="CP120997">
    <property type="protein sequence ID" value="WLQ38176.1"/>
    <property type="molecule type" value="Genomic_DNA"/>
</dbReference>
<evidence type="ECO:0000256" key="6">
    <source>
        <dbReference type="ARBA" id="ARBA00023194"/>
    </source>
</evidence>
<dbReference type="InterPro" id="IPR016035">
    <property type="entry name" value="Acyl_Trfase/lysoPLipase"/>
</dbReference>
<dbReference type="InterPro" id="IPR016036">
    <property type="entry name" value="Malonyl_transacylase_ACP-bd"/>
</dbReference>
<sequence length="3451" mass="357195">MEQVVAALRKSLTDNERLREENARLTAASNDPIAIVAMACRYPGGAGTPEDLWRLVAGGVDAVSGFPADRGWDPDVYDPEPGVPGKSYARDGAFLYDAAEFDPDFFGISPREALAMDPQQRLLLEVSWEAIERAGVDPTTLKGSRTGVYAGVMYHDYADGAAGSFVSGRVAYTLGLEGPAVTIDTACSSSLVALHTAAQALRSGECSLALAGGVTVMSTPDMLVYFSGQRGLAPDGRCKPFAAGADGTGWGEGAGVLLLERLSDARANGHPVLALVSGSAVNQDGASSAMTVPNGPAQQRVIRNALADAGLSAAEVDAVEAHGTGTRLGDPIEAQALLATYGRGRPEDRPLWLGSVKSNFGHTQAAAGVAGIIKMVMAMRHGVLPKSLHVDAPSDQVDWSAGAVEILTEAREWQPEGHPRRAGVSSFGLSGTNAHVIVEEAPEVPVAAAEPVGELPVIPWLVSGKTPDALTAQAERLLSVAGDHRPQDLAYALATTRTAFTHRAVVLGDRPAALAALAAGEEHPGLVTGATRSTGKSAFLFTGQGAQRLGMGRGLYEAFPVFAGAFDAVCGEVDAHLGTALRDIVWGEDADALNQTSFAQPALFAFEVALFRLVEAWGVTPDVVVGHSIGELAAAHVAGVLSLADAARLVVARGRLMQALPAGGAMVAVQATEDEVLPLLTDGVGIAAVNGPQAVVVSGVESEALAVGEHFAALGRKTSRLPVSHAFHSALMEPMLDEFRAVAGGLTYAEPRIPVVSTVTGELSSDWRSPEYWVGQVREAVRFADAVRTVEGLGARTFIEIGPDAVLTALGAGSASDENSTFVPTVRKKRDEAEALLAALGRLYVDGVAVDWEAFFAGTGARGVDLPTYPFQRSRFWLDAVKPGGAAHPHPLLGSVVTLADSGGAVLTGRLAVAAQPWLADHVVRDAVLFPGAGFVELAVRAGDHVGCAVLEELALHAPLVLAEDGAVAVQVVVGTADASARRTVGVYARNENLPDADWALHAEGVLAEDTQAPAFELSVWPPAGAVPFALDGAYEALREQGLAYGPAFQGLTAAWRLDGDLYAEVALGEDVTADAYGLHPALLDASMHAALVEGAGEDDGGGTVLPFVWKDVRLFADGTSTARVRVSRPTPQSLALEIADASGAPVASVGGVVGRALEAAPGDAGAAVDPLYRVVWQPAGAAPAPDAWPRWEDVPAEGPVTGTVVLDCAPVAAAEADVPSAAHAVAVHVLDVIRQWLADQRFATATLLVVTRGAVAVADGEQVDVRQAPVWGLVRAAQAENPGRFVLLDTDASEGLPLAWAGDEPESAVRDGRALIPRLARVTAPAGVTASEPVWDEAGTVLITGGTGGLGVLVARHLVAEHGVRHLLLAGRRGAQAPGAEELWAELAESGASVTFAACDVADREAVAALLAGVDPAHPLRGVVHAAGVLDDAMITSLTAERLRGVFAPKADAAWHLHELTRDLELSAFVLFSSIAGTLGSTGQANYAAANAFLDALAAHRRAEGLAASSLAFGLWDTPGGMGTGLGAAELDRMREAGTPAIPADRGLALFDAALRSDVPASVPVRLDLAVLRAHAEDVPALLRGLVRTPGRRAARAGSPVLRTRLAGLTGADRAGAVLDLVRTKIAAVLGHASGEAIEPGRAFDELGFDSLTAVELRNRLDTETGLRLPATLIFDHPTAEAVAAFVLTLLDGAPDADREPAHAVVRAGDDDPVVIVGMACRYPGGVTTPDELWRLVAEGADAIAPLPDDRGWDPDVYDPEPGVPGKSYARDGAFLYDAAEFDPDFFGISPREALTMDPQQRLLLEVSWEAIERAGVDPTTLKGSRTGVYAGVMYHDYAGGTAGSLVSGRVAYTLGLEGPALTVDTACSSSLVALHSAAQALRSGECSLALAGGVTVMATPDMLVYFSEQRGLSPDGRCKSFGAGADGTGWGEGAGVLLLERLSDARRNGHPVLAVVRGSALNQDGASNGLTAPNGPAQQRVIRQALADAGLSAAEVDAVEAHGTGTRLGDPIEAQALLATYGQGRDENLPLWLGSIKSNMGHTQAAAGVAGIIKMVMAMRHGVLPPTLHAEERSDQIDWSAGEVELLTEARDWQPAGRPRRAGISSFGLSGTNAHVIVEEAPEAAEAEPGVELPVAPWVVTAKTPDALPAQAERLLSVAGDHHRAEDIGYSLAAARSVFEHRAVVLGDHTDALGALATGEEHPGVVRGAVTKGKSAFLFTGQGAQRLGMGRGLYEAFPVFAGAFDAVCGEVDAHLGTGLREVVWGEDADALNQTSFTQPALFAFEVALFRLVEAWGVTPDVVVGHSIGELAAAHVAGVLSLADAARLVVARGRLMQALPAGGAMVAVQATEDEVLTRLTGGVSLAAVNGPQAVVVSGVESEALAVGEYFAALGRKTSRLPVSHAFHSALMEPMLDEFRTIAAGLSYAEPRVPVVSTVTGASSSAWQTPEYWVGQVREPVRFADAVGAAEALGARTFIEIGPDAVLTALGAGSATDDTTTFIPLVRKKRDEAESLAGGLARVFVGGGRVEWEAFYAGSGARKVELPTYAFQRTRYWLEAPVSEGGAVAASGQVALDHPVLRAAVVLPDDGGVVLTGRLSAGTHGWVVDHNVLGSVLLPGTGFVELAVRAGEQLDCGLLEELTLQAPLVLQPLGGIAVQVAVGAADENGRRTVAIHSRVDDQPDMPWTRHAEGVLAPVADEDGPDGLMDWPPAGAEELTVAGAYEDLAAAGYHYGPVFQGLTAAWRLGEELYAEVRLPESAHEDAARFGLHPALLDAAMHVGLLAIPGREDGGQTLLPFAWNGVALHAAGAKALRVRVTPVAQQDGLSLTVADEHGSPVLSVESLLSRPVWGGQSGPGTAESLFRVDWQPVSLSDGGGTADVPAPALFDCAVEDGEADDVPGAVREVLGRALVAVQEWLSVDRPEGAVLAVVTRDAVGESVDVRQAPVWGLVRSAQAENPGRFVLVDTDGSVPVDRLVALGEPELLVRAGEVRVPRLVPVASGDGTAVPVWNAEGTVLITGGTGGLGARVARHLVAEHGVRSLLLVGRRGAETPGVSGLVAELSGLGASVGVAACDVADREAVRAVIESVDPARPLCGVVHVAGVADNGVVGALTPERVAGVLRPKVDAAWHLHELTRDLDLSAFVMFSSAGGLVLAAGQGNYAAANVFLDALAAKRHAEGLPASSMAFGLWAVDTGMAADLADADLERMRRAGMPALSESEGLELFDAALDSGLAATVPLHVDPGALRTRTDELPALLRAMAPPARKRAAAGAPKGAWLAARIAGCDEEERTGIVLDVVRGHAAAVLGHASGEAIEPDRAFGELGFDSLGSVELRNQLTAVSGVRLPATLIFDYPSAAEVAAYIAARLVPAVPVSRAEADLKKLEASLTTDAPPAGPERARLVQRLRELAGRLDASQQDEPDDAGQDLDEVTADELFDILDNELGSPAAP</sequence>
<dbReference type="InterPro" id="IPR042104">
    <property type="entry name" value="PKS_dehydratase_sf"/>
</dbReference>
<dbReference type="CDD" id="cd08956">
    <property type="entry name" value="KR_3_FAS_SDR_x"/>
    <property type="match status" value="2"/>
</dbReference>
<dbReference type="InterPro" id="IPR055123">
    <property type="entry name" value="SpnB-like_Rossmann"/>
</dbReference>
<feature type="active site" description="Proton acceptor; for dehydratase activity" evidence="9">
    <location>
        <position position="2610"/>
    </location>
</feature>
<dbReference type="Gene3D" id="1.10.1200.10">
    <property type="entry name" value="ACP-like"/>
    <property type="match status" value="2"/>
</dbReference>
<feature type="domain" description="PKS/mFAS DH" evidence="14">
    <location>
        <begin position="2578"/>
        <end position="2856"/>
    </location>
</feature>
<reference evidence="15 16" key="1">
    <citation type="submission" date="2023-03" db="EMBL/GenBank/DDBJ databases">
        <title>Isolation and description of six Streptomyces strains from soil environments, able to metabolize different microbial glucans.</title>
        <authorList>
            <person name="Widen T."/>
            <person name="Larsbrink J."/>
        </authorList>
    </citation>
    <scope>NUCLEOTIDE SEQUENCE [LARGE SCALE GENOMIC DNA]</scope>
    <source>
        <strain evidence="15 16">Mut1</strain>
    </source>
</reference>
<dbReference type="Gene3D" id="3.10.129.110">
    <property type="entry name" value="Polyketide synthase dehydratase"/>
    <property type="match status" value="2"/>
</dbReference>
<dbReference type="Pfam" id="PF08659">
    <property type="entry name" value="KR"/>
    <property type="match status" value="2"/>
</dbReference>
<dbReference type="InterPro" id="IPR013968">
    <property type="entry name" value="PKS_KR"/>
</dbReference>
<dbReference type="SUPFAM" id="SSF47336">
    <property type="entry name" value="ACP-like"/>
    <property type="match status" value="2"/>
</dbReference>
<keyword evidence="3" id="KW-0596">Phosphopantetheine</keyword>
<dbReference type="PROSITE" id="PS00012">
    <property type="entry name" value="PHOSPHOPANTETHEINE"/>
    <property type="match status" value="2"/>
</dbReference>
<dbReference type="InterPro" id="IPR057326">
    <property type="entry name" value="KR_dom"/>
</dbReference>
<evidence type="ECO:0000256" key="7">
    <source>
        <dbReference type="ARBA" id="ARBA00023268"/>
    </source>
</evidence>
<feature type="domain" description="Carrier" evidence="12">
    <location>
        <begin position="1617"/>
        <end position="1692"/>
    </location>
</feature>
<keyword evidence="7" id="KW-0511">Multifunctional enzyme</keyword>
<evidence type="ECO:0000313" key="16">
    <source>
        <dbReference type="Proteomes" id="UP001239522"/>
    </source>
</evidence>
<feature type="domain" description="PKS/mFAS DH" evidence="14">
    <location>
        <begin position="890"/>
        <end position="1164"/>
    </location>
</feature>
<keyword evidence="6" id="KW-0045">Antibiotic biosynthesis</keyword>
<dbReference type="InterPro" id="IPR050091">
    <property type="entry name" value="PKS_NRPS_Biosynth_Enz"/>
</dbReference>
<accession>A0ABY9HXJ7</accession>
<evidence type="ECO:0000256" key="9">
    <source>
        <dbReference type="PROSITE-ProRule" id="PRU01363"/>
    </source>
</evidence>
<dbReference type="InterPro" id="IPR049551">
    <property type="entry name" value="PKS_DH_C"/>
</dbReference>
<dbReference type="Pfam" id="PF14765">
    <property type="entry name" value="PS-DH"/>
    <property type="match status" value="2"/>
</dbReference>
<dbReference type="Pfam" id="PF00109">
    <property type="entry name" value="ketoacyl-synt"/>
    <property type="match status" value="2"/>
</dbReference>
<feature type="coiled-coil region" evidence="10">
    <location>
        <begin position="1"/>
        <end position="28"/>
    </location>
</feature>
<keyword evidence="4" id="KW-0597">Phosphoprotein</keyword>
<dbReference type="InterPro" id="IPR009081">
    <property type="entry name" value="PP-bd_ACP"/>
</dbReference>
<dbReference type="PROSITE" id="PS52004">
    <property type="entry name" value="KS3_2"/>
    <property type="match status" value="2"/>
</dbReference>
<gene>
    <name evidence="15" type="ORF">P8A18_17105</name>
</gene>
<evidence type="ECO:0000256" key="2">
    <source>
        <dbReference type="ARBA" id="ARBA00004792"/>
    </source>
</evidence>
<name>A0ABY9HXJ7_9ACTN</name>
<dbReference type="Pfam" id="PF21089">
    <property type="entry name" value="PKS_DH_N"/>
    <property type="match status" value="2"/>
</dbReference>
<dbReference type="InterPro" id="IPR006162">
    <property type="entry name" value="Ppantetheine_attach_site"/>
</dbReference>
<dbReference type="Pfam" id="PF22953">
    <property type="entry name" value="SpnB_Rossmann"/>
    <property type="match status" value="2"/>
</dbReference>
<dbReference type="InterPro" id="IPR049552">
    <property type="entry name" value="PKS_DH_N"/>
</dbReference>
<feature type="active site" description="Proton donor; for dehydratase activity" evidence="9">
    <location>
        <position position="2776"/>
    </location>
</feature>
<dbReference type="Pfam" id="PF02801">
    <property type="entry name" value="Ketoacyl-synt_C"/>
    <property type="match status" value="2"/>
</dbReference>
<dbReference type="InterPro" id="IPR016039">
    <property type="entry name" value="Thiolase-like"/>
</dbReference>
<evidence type="ECO:0000259" key="12">
    <source>
        <dbReference type="PROSITE" id="PS50075"/>
    </source>
</evidence>
<dbReference type="CDD" id="cd00833">
    <property type="entry name" value="PKS"/>
    <property type="match status" value="2"/>
</dbReference>
<dbReference type="InterPro" id="IPR015083">
    <property type="entry name" value="NorB/c/GfsB-D-like_docking"/>
</dbReference>
<evidence type="ECO:0000256" key="4">
    <source>
        <dbReference type="ARBA" id="ARBA00022553"/>
    </source>
</evidence>
<dbReference type="PANTHER" id="PTHR43775">
    <property type="entry name" value="FATTY ACID SYNTHASE"/>
    <property type="match status" value="1"/>
</dbReference>
<feature type="region of interest" description="Disordered" evidence="11">
    <location>
        <begin position="3411"/>
        <end position="3431"/>
    </location>
</feature>
<feature type="active site" description="Proton acceptor; for dehydratase activity" evidence="9">
    <location>
        <position position="922"/>
    </location>
</feature>
<dbReference type="SMART" id="SM00825">
    <property type="entry name" value="PKS_KS"/>
    <property type="match status" value="2"/>
</dbReference>
<dbReference type="PROSITE" id="PS52019">
    <property type="entry name" value="PKS_MFAS_DH"/>
    <property type="match status" value="2"/>
</dbReference>
<feature type="compositionally biased region" description="Acidic residues" evidence="11">
    <location>
        <begin position="3418"/>
        <end position="3431"/>
    </location>
</feature>
<dbReference type="Pfam" id="PF08990">
    <property type="entry name" value="Docking"/>
    <property type="match status" value="1"/>
</dbReference>
<dbReference type="InterPro" id="IPR018201">
    <property type="entry name" value="Ketoacyl_synth_AS"/>
</dbReference>
<dbReference type="Proteomes" id="UP001239522">
    <property type="component" value="Chromosome"/>
</dbReference>
<dbReference type="SUPFAM" id="SSF52151">
    <property type="entry name" value="FabD/lysophospholipase-like"/>
    <property type="match status" value="2"/>
</dbReference>
<dbReference type="SUPFAM" id="SSF51735">
    <property type="entry name" value="NAD(P)-binding Rossmann-fold domains"/>
    <property type="match status" value="4"/>
</dbReference>
<dbReference type="PROSITE" id="PS00606">
    <property type="entry name" value="KS3_1"/>
    <property type="match status" value="2"/>
</dbReference>
<keyword evidence="10" id="KW-0175">Coiled coil</keyword>
<dbReference type="InterPro" id="IPR036291">
    <property type="entry name" value="NAD(P)-bd_dom_sf"/>
</dbReference>
<evidence type="ECO:0000256" key="10">
    <source>
        <dbReference type="SAM" id="Coils"/>
    </source>
</evidence>
<feature type="region of interest" description="N-terminal hotdog fold" evidence="9">
    <location>
        <begin position="890"/>
        <end position="1014"/>
    </location>
</feature>
<dbReference type="Pfam" id="PF00550">
    <property type="entry name" value="PP-binding"/>
    <property type="match status" value="2"/>
</dbReference>
<dbReference type="SMART" id="SM01294">
    <property type="entry name" value="PKS_PP_betabranch"/>
    <property type="match status" value="2"/>
</dbReference>
<keyword evidence="5" id="KW-0808">Transferase</keyword>
<proteinExistence type="predicted"/>
<feature type="active site" description="Proton donor; for dehydratase activity" evidence="9">
    <location>
        <position position="1085"/>
    </location>
</feature>
<dbReference type="InterPro" id="IPR032821">
    <property type="entry name" value="PKS_assoc"/>
</dbReference>
<dbReference type="Gene3D" id="3.30.70.3290">
    <property type="match status" value="2"/>
</dbReference>
<evidence type="ECO:0000256" key="8">
    <source>
        <dbReference type="ARBA" id="ARBA00023315"/>
    </source>
</evidence>
<dbReference type="InterPro" id="IPR014031">
    <property type="entry name" value="Ketoacyl_synth_C"/>
</dbReference>
<dbReference type="SMART" id="SM00823">
    <property type="entry name" value="PKS_PP"/>
    <property type="match status" value="2"/>
</dbReference>
<evidence type="ECO:0000313" key="15">
    <source>
        <dbReference type="EMBL" id="WLQ38176.1"/>
    </source>
</evidence>
<feature type="domain" description="Carrier" evidence="12">
    <location>
        <begin position="3294"/>
        <end position="3369"/>
    </location>
</feature>
<feature type="domain" description="Ketosynthase family 3 (KS3)" evidence="13">
    <location>
        <begin position="1712"/>
        <end position="2122"/>
    </location>
</feature>
<dbReference type="Pfam" id="PF00698">
    <property type="entry name" value="Acyl_transf_1"/>
    <property type="match status" value="2"/>
</dbReference>
<feature type="region of interest" description="C-terminal hotdog fold" evidence="9">
    <location>
        <begin position="2715"/>
        <end position="2856"/>
    </location>
</feature>
<evidence type="ECO:0000259" key="14">
    <source>
        <dbReference type="PROSITE" id="PS52019"/>
    </source>
</evidence>
<comment type="pathway">
    <text evidence="2">Antibiotic biosynthesis.</text>
</comment>
<dbReference type="InterPro" id="IPR049900">
    <property type="entry name" value="PKS_mFAS_DH"/>
</dbReference>
<feature type="domain" description="Ketosynthase family 3 (KS3)" evidence="13">
    <location>
        <begin position="30"/>
        <end position="440"/>
    </location>
</feature>
<dbReference type="InterPro" id="IPR036736">
    <property type="entry name" value="ACP-like_sf"/>
</dbReference>
<dbReference type="InterPro" id="IPR020807">
    <property type="entry name" value="PKS_DH"/>
</dbReference>
<feature type="region of interest" description="N-terminal hotdog fold" evidence="9">
    <location>
        <begin position="2578"/>
        <end position="2702"/>
    </location>
</feature>
<evidence type="ECO:0000256" key="3">
    <source>
        <dbReference type="ARBA" id="ARBA00022450"/>
    </source>
</evidence>
<dbReference type="InterPro" id="IPR014043">
    <property type="entry name" value="Acyl_transferase_dom"/>
</dbReference>
<dbReference type="SMART" id="SM00826">
    <property type="entry name" value="PKS_DH"/>
    <property type="match status" value="2"/>
</dbReference>
<evidence type="ECO:0000256" key="1">
    <source>
        <dbReference type="ARBA" id="ARBA00001957"/>
    </source>
</evidence>
<dbReference type="InterPro" id="IPR020841">
    <property type="entry name" value="PKS_Beta-ketoAc_synthase_dom"/>
</dbReference>
<dbReference type="InterPro" id="IPR014030">
    <property type="entry name" value="Ketoacyl_synth_N"/>
</dbReference>
<dbReference type="SMART" id="SM00827">
    <property type="entry name" value="PKS_AT"/>
    <property type="match status" value="2"/>
</dbReference>
<dbReference type="Pfam" id="PF16197">
    <property type="entry name" value="KAsynt_C_assoc"/>
    <property type="match status" value="2"/>
</dbReference>
<keyword evidence="16" id="KW-1185">Reference proteome</keyword>
<keyword evidence="8" id="KW-0012">Acyltransferase</keyword>
<organism evidence="15 16">
    <name type="scientific">Streptomyces castrisilvae</name>
    <dbReference type="NCBI Taxonomy" id="3033811"/>
    <lineage>
        <taxon>Bacteria</taxon>
        <taxon>Bacillati</taxon>
        <taxon>Actinomycetota</taxon>
        <taxon>Actinomycetes</taxon>
        <taxon>Kitasatosporales</taxon>
        <taxon>Streptomycetaceae</taxon>
        <taxon>Streptomyces</taxon>
    </lineage>
</organism>
<dbReference type="Gene3D" id="3.40.50.720">
    <property type="entry name" value="NAD(P)-binding Rossmann-like Domain"/>
    <property type="match status" value="2"/>
</dbReference>
<dbReference type="SUPFAM" id="SSF53901">
    <property type="entry name" value="Thiolase-like"/>
    <property type="match status" value="2"/>
</dbReference>
<evidence type="ECO:0000256" key="11">
    <source>
        <dbReference type="SAM" id="MobiDB-lite"/>
    </source>
</evidence>
<dbReference type="InterPro" id="IPR001227">
    <property type="entry name" value="Ac_transferase_dom_sf"/>
</dbReference>
<comment type="cofactor">
    <cofactor evidence="1">
        <name>pantetheine 4'-phosphate</name>
        <dbReference type="ChEBI" id="CHEBI:47942"/>
    </cofactor>
</comment>
<feature type="region of interest" description="C-terminal hotdog fold" evidence="9">
    <location>
        <begin position="1026"/>
        <end position="1164"/>
    </location>
</feature>
<dbReference type="PANTHER" id="PTHR43775:SF51">
    <property type="entry name" value="INACTIVE PHENOLPHTHIOCEROL SYNTHESIS POLYKETIDE SYNTHASE TYPE I PKS1-RELATED"/>
    <property type="match status" value="1"/>
</dbReference>
<dbReference type="SUPFAM" id="SSF55048">
    <property type="entry name" value="Probable ACP-binding domain of malonyl-CoA ACP transacylase"/>
    <property type="match status" value="2"/>
</dbReference>